<accession>A0ABT8BKU4</accession>
<evidence type="ECO:0000313" key="3">
    <source>
        <dbReference type="Proteomes" id="UP001224644"/>
    </source>
</evidence>
<sequence length="267" mass="27832">MKPARLAVLAIALVTGGLAAFLMSGEDKPPEPVMTAASPPPVLPTTDVLVAAAELPLGQSIQAADLRWQPWPDQAIASGYITRTAQPKGLEDITGSIVRSGFLLGEPIRPQKLARSDGGFMAAILPAGMRAVAIVTDSRGSSSAGGFILPNDHVDLIRTSRDEEATQAGGTETQVSETVLTDIRVLAVGQIIQERNGSNVVTGETATLALTPAQAEIVTHAQKVGQISLSLRSLADMGRTADAAPEARADSGMTIVRFGVSKQQSRH</sequence>
<dbReference type="InterPro" id="IPR017592">
    <property type="entry name" value="Pilus_assmbl_Flp-typ_CpaB"/>
</dbReference>
<dbReference type="Proteomes" id="UP001224644">
    <property type="component" value="Unassembled WGS sequence"/>
</dbReference>
<proteinExistence type="predicted"/>
<name>A0ABT8BKU4_9HYPH</name>
<dbReference type="Pfam" id="PF16976">
    <property type="entry name" value="RcpC"/>
    <property type="match status" value="1"/>
</dbReference>
<gene>
    <name evidence="2" type="primary">cpaB</name>
    <name evidence="2" type="ORF">QWZ12_19705</name>
</gene>
<dbReference type="InterPro" id="IPR031571">
    <property type="entry name" value="RcpC_dom"/>
</dbReference>
<keyword evidence="3" id="KW-1185">Reference proteome</keyword>
<dbReference type="NCBIfam" id="TIGR03177">
    <property type="entry name" value="pilus_cpaB"/>
    <property type="match status" value="1"/>
</dbReference>
<dbReference type="Pfam" id="PF08666">
    <property type="entry name" value="SAF"/>
    <property type="match status" value="1"/>
</dbReference>
<dbReference type="InterPro" id="IPR013974">
    <property type="entry name" value="SAF"/>
</dbReference>
<dbReference type="SMART" id="SM00858">
    <property type="entry name" value="SAF"/>
    <property type="match status" value="1"/>
</dbReference>
<dbReference type="CDD" id="cd11614">
    <property type="entry name" value="SAF_CpaB_FlgA_like"/>
    <property type="match status" value="1"/>
</dbReference>
<evidence type="ECO:0000259" key="1">
    <source>
        <dbReference type="SMART" id="SM00858"/>
    </source>
</evidence>
<organism evidence="2 3">
    <name type="scientific">Methylobacterium adhaesivum</name>
    <dbReference type="NCBI Taxonomy" id="333297"/>
    <lineage>
        <taxon>Bacteria</taxon>
        <taxon>Pseudomonadati</taxon>
        <taxon>Pseudomonadota</taxon>
        <taxon>Alphaproteobacteria</taxon>
        <taxon>Hyphomicrobiales</taxon>
        <taxon>Methylobacteriaceae</taxon>
        <taxon>Methylobacterium</taxon>
    </lineage>
</organism>
<feature type="domain" description="SAF" evidence="1">
    <location>
        <begin position="46"/>
        <end position="114"/>
    </location>
</feature>
<protein>
    <submittedName>
        <fullName evidence="2">Flp pilus assembly protein CpaB</fullName>
    </submittedName>
</protein>
<comment type="caution">
    <text evidence="2">The sequence shown here is derived from an EMBL/GenBank/DDBJ whole genome shotgun (WGS) entry which is preliminary data.</text>
</comment>
<reference evidence="3" key="1">
    <citation type="journal article" date="2019" name="Int. J. Syst. Evol. Microbiol.">
        <title>The Global Catalogue of Microorganisms (GCM) 10K type strain sequencing project: providing services to taxonomists for standard genome sequencing and annotation.</title>
        <authorList>
            <consortium name="The Broad Institute Genomics Platform"/>
            <consortium name="The Broad Institute Genome Sequencing Center for Infectious Disease"/>
            <person name="Wu L."/>
            <person name="Ma J."/>
        </authorList>
    </citation>
    <scope>NUCLEOTIDE SEQUENCE [LARGE SCALE GENOMIC DNA]</scope>
    <source>
        <strain evidence="3">CECT 7069</strain>
    </source>
</reference>
<evidence type="ECO:0000313" key="2">
    <source>
        <dbReference type="EMBL" id="MDN3592827.1"/>
    </source>
</evidence>
<dbReference type="RefSeq" id="WP_238222029.1">
    <property type="nucleotide sequence ID" value="NZ_BPQD01000002.1"/>
</dbReference>
<dbReference type="EMBL" id="JAUFPX010000018">
    <property type="protein sequence ID" value="MDN3592827.1"/>
    <property type="molecule type" value="Genomic_DNA"/>
</dbReference>